<evidence type="ECO:0000256" key="7">
    <source>
        <dbReference type="ARBA" id="ARBA00023136"/>
    </source>
</evidence>
<dbReference type="Proteomes" id="UP000515913">
    <property type="component" value="Chromosome"/>
</dbReference>
<evidence type="ECO:0000256" key="8">
    <source>
        <dbReference type="SAM" id="Phobius"/>
    </source>
</evidence>
<feature type="transmembrane region" description="Helical" evidence="8">
    <location>
        <begin position="291"/>
        <end position="310"/>
    </location>
</feature>
<feature type="transmembrane region" description="Helical" evidence="8">
    <location>
        <begin position="12"/>
        <end position="29"/>
    </location>
</feature>
<evidence type="ECO:0000259" key="9">
    <source>
        <dbReference type="Pfam" id="PF13231"/>
    </source>
</evidence>
<dbReference type="InterPro" id="IPR038731">
    <property type="entry name" value="RgtA/B/C-like"/>
</dbReference>
<keyword evidence="6 8" id="KW-1133">Transmembrane helix</keyword>
<protein>
    <submittedName>
        <fullName evidence="10">Glycosyltransferase family 39 protein</fullName>
    </submittedName>
</protein>
<feature type="domain" description="Glycosyltransferase RgtA/B/C/D-like" evidence="9">
    <location>
        <begin position="65"/>
        <end position="230"/>
    </location>
</feature>
<feature type="transmembrane region" description="Helical" evidence="8">
    <location>
        <begin position="409"/>
        <end position="432"/>
    </location>
</feature>
<dbReference type="PANTHER" id="PTHR33908:SF3">
    <property type="entry name" value="UNDECAPRENYL PHOSPHATE-ALPHA-4-AMINO-4-DEOXY-L-ARABINOSE ARABINOSYL TRANSFERASE"/>
    <property type="match status" value="1"/>
</dbReference>
<keyword evidence="5 8" id="KW-0812">Transmembrane</keyword>
<evidence type="ECO:0000256" key="4">
    <source>
        <dbReference type="ARBA" id="ARBA00022679"/>
    </source>
</evidence>
<evidence type="ECO:0000256" key="3">
    <source>
        <dbReference type="ARBA" id="ARBA00022676"/>
    </source>
</evidence>
<feature type="transmembrane region" description="Helical" evidence="8">
    <location>
        <begin position="118"/>
        <end position="136"/>
    </location>
</feature>
<dbReference type="GO" id="GO:0016763">
    <property type="term" value="F:pentosyltransferase activity"/>
    <property type="evidence" value="ECO:0007669"/>
    <property type="project" value="TreeGrafter"/>
</dbReference>
<feature type="transmembrane region" description="Helical" evidence="8">
    <location>
        <begin position="87"/>
        <end position="106"/>
    </location>
</feature>
<accession>A0A7G9GV31</accession>
<dbReference type="GO" id="GO:0005886">
    <property type="term" value="C:plasma membrane"/>
    <property type="evidence" value="ECO:0007669"/>
    <property type="project" value="UniProtKB-SubCell"/>
</dbReference>
<dbReference type="GO" id="GO:0009103">
    <property type="term" value="P:lipopolysaccharide biosynthetic process"/>
    <property type="evidence" value="ECO:0007669"/>
    <property type="project" value="UniProtKB-ARBA"/>
</dbReference>
<evidence type="ECO:0000313" key="11">
    <source>
        <dbReference type="Proteomes" id="UP000515913"/>
    </source>
</evidence>
<evidence type="ECO:0000313" key="10">
    <source>
        <dbReference type="EMBL" id="QNM14663.1"/>
    </source>
</evidence>
<keyword evidence="4 10" id="KW-0808">Transferase</keyword>
<keyword evidence="11" id="KW-1185">Reference proteome</keyword>
<dbReference type="RefSeq" id="WP_187422678.1">
    <property type="nucleotide sequence ID" value="NZ_CP060637.1"/>
</dbReference>
<dbReference type="InterPro" id="IPR050297">
    <property type="entry name" value="LipidA_mod_glycosyltrf_83"/>
</dbReference>
<feature type="transmembrane region" description="Helical" evidence="8">
    <location>
        <begin position="382"/>
        <end position="402"/>
    </location>
</feature>
<gene>
    <name evidence="10" type="ORF">H9Q81_06700</name>
</gene>
<feature type="transmembrane region" description="Helical" evidence="8">
    <location>
        <begin position="316"/>
        <end position="337"/>
    </location>
</feature>
<dbReference type="GO" id="GO:0010041">
    <property type="term" value="P:response to iron(III) ion"/>
    <property type="evidence" value="ECO:0007669"/>
    <property type="project" value="TreeGrafter"/>
</dbReference>
<evidence type="ECO:0000256" key="5">
    <source>
        <dbReference type="ARBA" id="ARBA00022692"/>
    </source>
</evidence>
<dbReference type="PANTHER" id="PTHR33908">
    <property type="entry name" value="MANNOSYLTRANSFERASE YKCB-RELATED"/>
    <property type="match status" value="1"/>
</dbReference>
<feature type="transmembrane region" description="Helical" evidence="8">
    <location>
        <begin position="213"/>
        <end position="233"/>
    </location>
</feature>
<dbReference type="Pfam" id="PF13231">
    <property type="entry name" value="PMT_2"/>
    <property type="match status" value="1"/>
</dbReference>
<keyword evidence="2" id="KW-1003">Cell membrane</keyword>
<evidence type="ECO:0000256" key="1">
    <source>
        <dbReference type="ARBA" id="ARBA00004651"/>
    </source>
</evidence>
<feature type="transmembrane region" description="Helical" evidence="8">
    <location>
        <begin position="258"/>
        <end position="279"/>
    </location>
</feature>
<proteinExistence type="predicted"/>
<dbReference type="AlphaFoldDB" id="A0A7G9GV31"/>
<evidence type="ECO:0000256" key="6">
    <source>
        <dbReference type="ARBA" id="ARBA00022989"/>
    </source>
</evidence>
<dbReference type="EMBL" id="CP060637">
    <property type="protein sequence ID" value="QNM14663.1"/>
    <property type="molecule type" value="Genomic_DNA"/>
</dbReference>
<dbReference type="KEGG" id="fho:H9Q81_06700"/>
<keyword evidence="7 8" id="KW-0472">Membrane</keyword>
<feature type="transmembrane region" description="Helical" evidence="8">
    <location>
        <begin position="142"/>
        <end position="159"/>
    </location>
</feature>
<organism evidence="10 11">
    <name type="scientific">Fusobacterium hominis</name>
    <dbReference type="NCBI Taxonomy" id="2764326"/>
    <lineage>
        <taxon>Bacteria</taxon>
        <taxon>Fusobacteriati</taxon>
        <taxon>Fusobacteriota</taxon>
        <taxon>Fusobacteriia</taxon>
        <taxon>Fusobacteriales</taxon>
        <taxon>Fusobacteriaceae</taxon>
        <taxon>Fusobacterium</taxon>
    </lineage>
</organism>
<name>A0A7G9GV31_9FUSO</name>
<comment type="subcellular location">
    <subcellularLocation>
        <location evidence="1">Cell membrane</location>
        <topology evidence="1">Multi-pass membrane protein</topology>
    </subcellularLocation>
</comment>
<evidence type="ECO:0000256" key="2">
    <source>
        <dbReference type="ARBA" id="ARBA00022475"/>
    </source>
</evidence>
<keyword evidence="3" id="KW-0328">Glycosyltransferase</keyword>
<reference evidence="10 11" key="1">
    <citation type="submission" date="2020-08" db="EMBL/GenBank/DDBJ databases">
        <authorList>
            <person name="Liu C."/>
            <person name="Sun Q."/>
        </authorList>
    </citation>
    <scope>NUCLEOTIDE SEQUENCE [LARGE SCALE GENOMIC DNA]</scope>
    <source>
        <strain evidence="10 11">NSJ-57</strain>
    </source>
</reference>
<sequence length="530" mass="62798">MIFKNVKDKKYIFTLLIISIISFFSNIWVRDADLMEQRNFITAREMIKNGNYFVTTLNNNLRFEKPPLPTWLTAFVMKITNNFADEWVLRIPAALTGILLVFFIYYMVKLLTNSSTKAFFSAFVAETMFMLIKTSNENSWDIYTYSFAFGGILFLLYGFKYNKISYYISSGIFLAFSIMSKGPVGIYGIFIPFIISYMWAFGIKEFKENWKNILLMLVVTIVLASIWPVAMYLKYPDYFLSILNKEQNTWSNRHTQSVIFYLDYFIYTGVWIFFSIIAFFKNWKTLKQDKYSKFIFIWNILVIIFLSAIKMKKKRYGIPIYVTTSLNIGFICSYYWTTLWTNLKKYDRVLLYIQSGFIILVSLAISILFLIESFYYKRLNPFYAIVSSIIYFIILYTIVKLFKFRKNLVGRFIIIVSGLFMILVNINASWYIDTNLLHKKTTNNYLTARLLRQEPPKLDIYSTNFSVDDIWNAGKQIKPFDNNFNFPNKLIILGEIPENLKDDYNIRKTKIFSDNEGDILKLYYLKKKER</sequence>
<feature type="transmembrane region" description="Helical" evidence="8">
    <location>
        <begin position="349"/>
        <end position="376"/>
    </location>
</feature>